<dbReference type="STRING" id="173990.SAMN05660691_03363"/>
<evidence type="ECO:0000256" key="1">
    <source>
        <dbReference type="SAM" id="SignalP"/>
    </source>
</evidence>
<feature type="signal peptide" evidence="1">
    <location>
        <begin position="1"/>
        <end position="26"/>
    </location>
</feature>
<accession>A0A1H6N9H1</accession>
<dbReference type="RefSeq" id="WP_092795818.1">
    <property type="nucleotide sequence ID" value="NZ_FNXF01000016.1"/>
</dbReference>
<dbReference type="AlphaFoldDB" id="A0A1H6N9H1"/>
<feature type="chain" id="PRO_5011610746" description="DUF3829 domain-containing protein" evidence="1">
    <location>
        <begin position="27"/>
        <end position="377"/>
    </location>
</feature>
<protein>
    <recommendedName>
        <fullName evidence="4">DUF3829 domain-containing protein</fullName>
    </recommendedName>
</protein>
<name>A0A1H6N9H1_9GAMM</name>
<evidence type="ECO:0000313" key="3">
    <source>
        <dbReference type="Proteomes" id="UP000199371"/>
    </source>
</evidence>
<proteinExistence type="predicted"/>
<gene>
    <name evidence="2" type="ORF">SAMN05660691_03363</name>
</gene>
<dbReference type="Proteomes" id="UP000199371">
    <property type="component" value="Unassembled WGS sequence"/>
</dbReference>
<keyword evidence="1" id="KW-0732">Signal</keyword>
<evidence type="ECO:0000313" key="2">
    <source>
        <dbReference type="EMBL" id="SEI07521.1"/>
    </source>
</evidence>
<sequence>MLCYLIDRVKAMSGKFIFALLISAIAGCAANDTRAPDNQNTAVPAAQPLAGKAFLPVATASSILNYAVKIRTQCMYLFSYTGIELLKLNKNAPGDIKLAVSENSNNIHDQLQTIRERAEKLTTHKLERPDVALNSSEDFMLEMENGIAVCSNALISFIDNISSEDFLMPGDRNYLSDDERYSRFKEMMYPQLNVLGMTYAFEVNEYSQYNNTISAQYHFSLLMQHLYQTLLAISQSHFGNAAQLANKEYKAALVTYLDLKTKARKEVDTMVGMHFLLQLSSGVLNPEILKSKDVMAGKDTANLLAEYDEIIAEFDSDFVTLLTELSKVNSDDSQVNDLLGKLLQKIVGHEVARTKIRQDYRRMMLKVFQMMILQKNK</sequence>
<evidence type="ECO:0008006" key="4">
    <source>
        <dbReference type="Google" id="ProtNLM"/>
    </source>
</evidence>
<dbReference type="EMBL" id="FNXF01000016">
    <property type="protein sequence ID" value="SEI07521.1"/>
    <property type="molecule type" value="Genomic_DNA"/>
</dbReference>
<reference evidence="3" key="1">
    <citation type="submission" date="2016-10" db="EMBL/GenBank/DDBJ databases">
        <authorList>
            <person name="Varghese N."/>
            <person name="Submissions S."/>
        </authorList>
    </citation>
    <scope>NUCLEOTIDE SEQUENCE [LARGE SCALE GENOMIC DNA]</scope>
    <source>
        <strain evidence="3">DSM 17616</strain>
    </source>
</reference>
<organism evidence="2 3">
    <name type="scientific">Rheinheimera pacifica</name>
    <dbReference type="NCBI Taxonomy" id="173990"/>
    <lineage>
        <taxon>Bacteria</taxon>
        <taxon>Pseudomonadati</taxon>
        <taxon>Pseudomonadota</taxon>
        <taxon>Gammaproteobacteria</taxon>
        <taxon>Chromatiales</taxon>
        <taxon>Chromatiaceae</taxon>
        <taxon>Rheinheimera</taxon>
    </lineage>
</organism>
<keyword evidence="3" id="KW-1185">Reference proteome</keyword>